<dbReference type="SUPFAM" id="SSF48695">
    <property type="entry name" value="Multiheme cytochromes"/>
    <property type="match status" value="1"/>
</dbReference>
<dbReference type="STRING" id="522772.Dacet_0428"/>
<dbReference type="KEGG" id="dap:Dacet_0428"/>
<feature type="chain" id="PRO_5003057614" evidence="1">
    <location>
        <begin position="20"/>
        <end position="639"/>
    </location>
</feature>
<name>D4H3E3_DENA2</name>
<protein>
    <submittedName>
        <fullName evidence="2">Cytochrome c family protein</fullName>
    </submittedName>
</protein>
<dbReference type="InParanoid" id="D4H3E3"/>
<organism evidence="2 3">
    <name type="scientific">Denitrovibrio acetiphilus (strain DSM 12809 / NBRC 114555 / N2460)</name>
    <dbReference type="NCBI Taxonomy" id="522772"/>
    <lineage>
        <taxon>Bacteria</taxon>
        <taxon>Pseudomonadati</taxon>
        <taxon>Deferribacterota</taxon>
        <taxon>Deferribacteres</taxon>
        <taxon>Deferribacterales</taxon>
        <taxon>Geovibrionaceae</taxon>
        <taxon>Denitrovibrio</taxon>
    </lineage>
</organism>
<dbReference type="eggNOG" id="COG3303">
    <property type="taxonomic scope" value="Bacteria"/>
</dbReference>
<evidence type="ECO:0000256" key="1">
    <source>
        <dbReference type="SAM" id="SignalP"/>
    </source>
</evidence>
<sequence length="639" mass="72539" precursor="true">MRKAVLLTLFIMLSLSAFAYEDDSTCVRCHGDEVMMKELGYPQMYLDPAKVDEEVNMGGISCVSCHLGDNTKLDKNEAHEGMPRPFYAAIGKNHKYQAVGREITNYDPIQPKGKNRTKVLLRKPDPEKAKELGIKKIIQLYYHDHDPETMAYNPEIARQTCGNCHEQEVTDYNKSGMGLNKYQRGFTSWTKSPPGPQNCGYWFGDEENYETVKGECTKPEEYKGTMAEARGRGCNKCHASCNDCHYEGFKKTEARHSFTKTPDKLSCYGSGKGTICHAGPMDRRRGAGFFRQEFAFPVNELPRDAHEEAGLNCSDCHTFKDHSYGHIGSEDARQSCQSCHTEIYDAVKAGDHQNVDCTSCHIQEVGAYQFTFWGPGKSEGINNKFAKHKEFYGKRDQPMLVKQPETGLWIPLKPYPMGTMGIGEDVPATDLKLRTINKTTVKGKTEIGEPESFIIERKADQVNDMYIITGTYDGFGDSDKMLAWIQMDKMSHSIGEARDCDSCHASHEQNFTSWYTYFSPTDVKKPFYGSYTIKADKDGITFDNFTNSEVELVEGRKIEHFAPFILNNGVWNVKGIDFELKFDDKKYAEGKAEYLQLSAKLHHLINKEKDAEKKKKLELIKVVMSHNVAYAEKMLKEMK</sequence>
<dbReference type="PaxDb" id="522772-Dacet_0428"/>
<dbReference type="InterPro" id="IPR036280">
    <property type="entry name" value="Multihaem_cyt_sf"/>
</dbReference>
<proteinExistence type="predicted"/>
<dbReference type="Gene3D" id="3.90.10.10">
    <property type="entry name" value="Cytochrome C3"/>
    <property type="match status" value="1"/>
</dbReference>
<dbReference type="HOGENOM" id="CLU_427413_0_0_0"/>
<dbReference type="Proteomes" id="UP000002012">
    <property type="component" value="Chromosome"/>
</dbReference>
<keyword evidence="1" id="KW-0732">Signal</keyword>
<dbReference type="EMBL" id="CP001968">
    <property type="protein sequence ID" value="ADD67227.1"/>
    <property type="molecule type" value="Genomic_DNA"/>
</dbReference>
<keyword evidence="3" id="KW-1185">Reference proteome</keyword>
<evidence type="ECO:0000313" key="3">
    <source>
        <dbReference type="Proteomes" id="UP000002012"/>
    </source>
</evidence>
<accession>D4H3E3</accession>
<evidence type="ECO:0000313" key="2">
    <source>
        <dbReference type="EMBL" id="ADD67227.1"/>
    </source>
</evidence>
<feature type="signal peptide" evidence="1">
    <location>
        <begin position="1"/>
        <end position="19"/>
    </location>
</feature>
<gene>
    <name evidence="2" type="ordered locus">Dacet_0428</name>
</gene>
<dbReference type="RefSeq" id="WP_013009771.1">
    <property type="nucleotide sequence ID" value="NC_013943.1"/>
</dbReference>
<dbReference type="AlphaFoldDB" id="D4H3E3"/>
<reference evidence="2 3" key="1">
    <citation type="journal article" date="2010" name="Stand. Genomic Sci.">
        <title>Complete genome sequence of Denitrovibrio acetiphilus type strain (N2460).</title>
        <authorList>
            <person name="Kiss H."/>
            <person name="Lang E."/>
            <person name="Lapidus A."/>
            <person name="Copeland A."/>
            <person name="Nolan M."/>
            <person name="Glavina Del Rio T."/>
            <person name="Chen F."/>
            <person name="Lucas S."/>
            <person name="Tice H."/>
            <person name="Cheng J.F."/>
            <person name="Han C."/>
            <person name="Goodwin L."/>
            <person name="Pitluck S."/>
            <person name="Liolios K."/>
            <person name="Pati A."/>
            <person name="Ivanova N."/>
            <person name="Mavromatis K."/>
            <person name="Chen A."/>
            <person name="Palaniappan K."/>
            <person name="Land M."/>
            <person name="Hauser L."/>
            <person name="Chang Y.J."/>
            <person name="Jeffries C.D."/>
            <person name="Detter J.C."/>
            <person name="Brettin T."/>
            <person name="Spring S."/>
            <person name="Rohde M."/>
            <person name="Goker M."/>
            <person name="Woyke T."/>
            <person name="Bristow J."/>
            <person name="Eisen J.A."/>
            <person name="Markowitz V."/>
            <person name="Hugenholtz P."/>
            <person name="Kyrpides N.C."/>
            <person name="Klenk H.P."/>
        </authorList>
    </citation>
    <scope>NUCLEOTIDE SEQUENCE [LARGE SCALE GENOMIC DNA]</scope>
    <source>
        <strain evidence="3">DSM 12809 / NBRC 114555 / N2460</strain>
    </source>
</reference>